<protein>
    <submittedName>
        <fullName evidence="3">N-acetyltransferase</fullName>
    </submittedName>
</protein>
<reference evidence="3 4" key="1">
    <citation type="submission" date="2018-12" db="EMBL/GenBank/DDBJ databases">
        <title>A novel vanA-carrying plasmid in a clinical isolate of Enterococcus avium.</title>
        <authorList>
            <person name="Bernasconi O.J."/>
            <person name="Luzzaro F."/>
            <person name="Endimiani A."/>
        </authorList>
    </citation>
    <scope>NUCLEOTIDE SEQUENCE [LARGE SCALE GENOMIC DNA]</scope>
    <source>
        <strain evidence="3 4">LC0559/18</strain>
    </source>
</reference>
<dbReference type="EMBL" id="RYZS01000001">
    <property type="protein sequence ID" value="RVU94365.1"/>
    <property type="molecule type" value="Genomic_DNA"/>
</dbReference>
<dbReference type="PANTHER" id="PTHR13947">
    <property type="entry name" value="GNAT FAMILY N-ACETYLTRANSFERASE"/>
    <property type="match status" value="1"/>
</dbReference>
<dbReference type="PROSITE" id="PS51186">
    <property type="entry name" value="GNAT"/>
    <property type="match status" value="1"/>
</dbReference>
<keyword evidence="1 3" id="KW-0808">Transferase</keyword>
<proteinExistence type="predicted"/>
<organism evidence="3 4">
    <name type="scientific">Enterococcus avium</name>
    <name type="common">Streptococcus avium</name>
    <dbReference type="NCBI Taxonomy" id="33945"/>
    <lineage>
        <taxon>Bacteria</taxon>
        <taxon>Bacillati</taxon>
        <taxon>Bacillota</taxon>
        <taxon>Bacilli</taxon>
        <taxon>Lactobacillales</taxon>
        <taxon>Enterococcaceae</taxon>
        <taxon>Enterococcus</taxon>
    </lineage>
</organism>
<evidence type="ECO:0000259" key="2">
    <source>
        <dbReference type="PROSITE" id="PS51186"/>
    </source>
</evidence>
<accession>A0A437ULC1</accession>
<dbReference type="RefSeq" id="WP_127978522.1">
    <property type="nucleotide sequence ID" value="NZ_JAJCJG010000112.1"/>
</dbReference>
<dbReference type="SUPFAM" id="SSF55729">
    <property type="entry name" value="Acyl-CoA N-acyltransferases (Nat)"/>
    <property type="match status" value="1"/>
</dbReference>
<dbReference type="Proteomes" id="UP000288388">
    <property type="component" value="Unassembled WGS sequence"/>
</dbReference>
<dbReference type="Pfam" id="PF00583">
    <property type="entry name" value="Acetyltransf_1"/>
    <property type="match status" value="1"/>
</dbReference>
<dbReference type="AlphaFoldDB" id="A0A437ULC1"/>
<dbReference type="GO" id="GO:0008080">
    <property type="term" value="F:N-acetyltransferase activity"/>
    <property type="evidence" value="ECO:0007669"/>
    <property type="project" value="InterPro"/>
</dbReference>
<evidence type="ECO:0000256" key="1">
    <source>
        <dbReference type="ARBA" id="ARBA00022679"/>
    </source>
</evidence>
<dbReference type="InterPro" id="IPR016181">
    <property type="entry name" value="Acyl_CoA_acyltransferase"/>
</dbReference>
<dbReference type="PANTHER" id="PTHR13947:SF37">
    <property type="entry name" value="LD18367P"/>
    <property type="match status" value="1"/>
</dbReference>
<gene>
    <name evidence="3" type="ORF">EK398_05615</name>
</gene>
<feature type="domain" description="N-acetyltransferase" evidence="2">
    <location>
        <begin position="4"/>
        <end position="153"/>
    </location>
</feature>
<dbReference type="InterPro" id="IPR050769">
    <property type="entry name" value="NAT_camello-type"/>
</dbReference>
<comment type="caution">
    <text evidence="3">The sequence shown here is derived from an EMBL/GenBank/DDBJ whole genome shotgun (WGS) entry which is preliminary data.</text>
</comment>
<name>A0A437ULC1_ENTAV</name>
<evidence type="ECO:0000313" key="3">
    <source>
        <dbReference type="EMBL" id="RVU94365.1"/>
    </source>
</evidence>
<sequence>MVAIKIIEWEDKYAEQFKRLSLEWLEKYVSVEPADLEIINNPHRSILDNGGMIFFALCDGLIVGTVAMIRQKDGSFELAKLAVTEGYKGLKIGNLLMEKSLEFASQRKAITVFLYTDRRLLPAINLYEKFGFKEVPVAQNKYIEADMKMELKF</sequence>
<evidence type="ECO:0000313" key="4">
    <source>
        <dbReference type="Proteomes" id="UP000288388"/>
    </source>
</evidence>
<dbReference type="Gene3D" id="3.40.630.30">
    <property type="match status" value="1"/>
</dbReference>
<dbReference type="InterPro" id="IPR000182">
    <property type="entry name" value="GNAT_dom"/>
</dbReference>
<dbReference type="CDD" id="cd04301">
    <property type="entry name" value="NAT_SF"/>
    <property type="match status" value="1"/>
</dbReference>